<accession>A0AAJ1TM16</accession>
<comment type="caution">
    <text evidence="2">The sequence shown here is derived from an EMBL/GenBank/DDBJ whole genome shotgun (WGS) entry which is preliminary data.</text>
</comment>
<protein>
    <submittedName>
        <fullName evidence="2">Uncharacterized protein</fullName>
    </submittedName>
</protein>
<evidence type="ECO:0000256" key="1">
    <source>
        <dbReference type="SAM" id="MobiDB-lite"/>
    </source>
</evidence>
<gene>
    <name evidence="2" type="ORF">J2Z48_002857</name>
</gene>
<dbReference type="AlphaFoldDB" id="A0AAJ1TM16"/>
<keyword evidence="3" id="KW-1185">Reference proteome</keyword>
<sequence length="72" mass="8082">MCLTTAQIVSLRGCEKASPLRPSPLRASGKTRKERSNIATKRPSYEELRWVGSLTSQWSDTLPLFHLHCLGN</sequence>
<feature type="region of interest" description="Disordered" evidence="1">
    <location>
        <begin position="17"/>
        <end position="38"/>
    </location>
</feature>
<name>A0AAJ1TM16_9BACL</name>
<reference evidence="2 3" key="1">
    <citation type="submission" date="2023-07" db="EMBL/GenBank/DDBJ databases">
        <title>Genomic Encyclopedia of Type Strains, Phase IV (KMG-IV): sequencing the most valuable type-strain genomes for metagenomic binning, comparative biology and taxonomic classification.</title>
        <authorList>
            <person name="Goeker M."/>
        </authorList>
    </citation>
    <scope>NUCLEOTIDE SEQUENCE [LARGE SCALE GENOMIC DNA]</scope>
    <source>
        <strain evidence="2 3">DSM 46876</strain>
    </source>
</reference>
<organism evidence="2 3">
    <name type="scientific">Croceifilum oryzae</name>
    <dbReference type="NCBI Taxonomy" id="1553429"/>
    <lineage>
        <taxon>Bacteria</taxon>
        <taxon>Bacillati</taxon>
        <taxon>Bacillota</taxon>
        <taxon>Bacilli</taxon>
        <taxon>Bacillales</taxon>
        <taxon>Thermoactinomycetaceae</taxon>
        <taxon>Croceifilum</taxon>
    </lineage>
</organism>
<dbReference type="Proteomes" id="UP001238450">
    <property type="component" value="Unassembled WGS sequence"/>
</dbReference>
<evidence type="ECO:0000313" key="3">
    <source>
        <dbReference type="Proteomes" id="UP001238450"/>
    </source>
</evidence>
<evidence type="ECO:0000313" key="2">
    <source>
        <dbReference type="EMBL" id="MDQ0418654.1"/>
    </source>
</evidence>
<dbReference type="EMBL" id="JAUSUV010000015">
    <property type="protein sequence ID" value="MDQ0418654.1"/>
    <property type="molecule type" value="Genomic_DNA"/>
</dbReference>
<proteinExistence type="predicted"/>